<evidence type="ECO:0000313" key="2">
    <source>
        <dbReference type="Proteomes" id="UP000198636"/>
    </source>
</evidence>
<dbReference type="RefSeq" id="WP_176758925.1">
    <property type="nucleotide sequence ID" value="NZ_FMUS01000009.1"/>
</dbReference>
<evidence type="ECO:0000313" key="1">
    <source>
        <dbReference type="EMBL" id="SCY50373.1"/>
    </source>
</evidence>
<sequence length="55" mass="6162">MSEKTDGKSVKDNNRSVYMQADIIDQINTNQQSNMTLSAYSTITQSYSNVKINNA</sequence>
<gene>
    <name evidence="1" type="ORF">SAMN03080606_01674</name>
</gene>
<dbReference type="Proteomes" id="UP000198636">
    <property type="component" value="Unassembled WGS sequence"/>
</dbReference>
<accession>A0A1G5GFN8</accession>
<dbReference type="STRING" id="1120976.SAMN03080606_01674"/>
<keyword evidence="2" id="KW-1185">Reference proteome</keyword>
<dbReference type="EMBL" id="FMUS01000009">
    <property type="protein sequence ID" value="SCY50373.1"/>
    <property type="molecule type" value="Genomic_DNA"/>
</dbReference>
<reference evidence="1 2" key="1">
    <citation type="submission" date="2016-10" db="EMBL/GenBank/DDBJ databases">
        <authorList>
            <person name="de Groot N.N."/>
        </authorList>
    </citation>
    <scope>NUCLEOTIDE SEQUENCE [LARGE SCALE GENOMIC DNA]</scope>
    <source>
        <strain evidence="1 2">DSM 18978</strain>
    </source>
</reference>
<proteinExistence type="predicted"/>
<protein>
    <submittedName>
        <fullName evidence="1">Uncharacterized protein</fullName>
    </submittedName>
</protein>
<organism evidence="1 2">
    <name type="scientific">Alkaliphilus peptidifermentans DSM 18978</name>
    <dbReference type="NCBI Taxonomy" id="1120976"/>
    <lineage>
        <taxon>Bacteria</taxon>
        <taxon>Bacillati</taxon>
        <taxon>Bacillota</taxon>
        <taxon>Clostridia</taxon>
        <taxon>Peptostreptococcales</taxon>
        <taxon>Natronincolaceae</taxon>
        <taxon>Alkaliphilus</taxon>
    </lineage>
</organism>
<dbReference type="AlphaFoldDB" id="A0A1G5GFN8"/>
<name>A0A1G5GFN8_9FIRM</name>